<protein>
    <recommendedName>
        <fullName evidence="4">Fucose-binding lectin II</fullName>
    </recommendedName>
</protein>
<organism evidence="2 3">
    <name type="scientific">Lentilactobacillus sunkii DSM 19904</name>
    <dbReference type="NCBI Taxonomy" id="1423808"/>
    <lineage>
        <taxon>Bacteria</taxon>
        <taxon>Bacillati</taxon>
        <taxon>Bacillota</taxon>
        <taxon>Bacilli</taxon>
        <taxon>Lactobacillales</taxon>
        <taxon>Lactobacillaceae</taxon>
        <taxon>Lentilactobacillus</taxon>
    </lineage>
</organism>
<dbReference type="SUPFAM" id="SSF48239">
    <property type="entry name" value="Terpenoid cyclases/Protein prenyltransferases"/>
    <property type="match status" value="1"/>
</dbReference>
<gene>
    <name evidence="2" type="ORF">FD17_GL000803</name>
</gene>
<keyword evidence="1" id="KW-0732">Signal</keyword>
<dbReference type="AlphaFoldDB" id="A0A0R1KVU4"/>
<evidence type="ECO:0000313" key="2">
    <source>
        <dbReference type="EMBL" id="KRK87743.1"/>
    </source>
</evidence>
<feature type="chain" id="PRO_5006406904" description="Fucose-binding lectin II" evidence="1">
    <location>
        <begin position="29"/>
        <end position="349"/>
    </location>
</feature>
<sequence>MMNKLLKHVLVSAAAVLATMTFATSATAASVHKAATSTIHRRTALTYRYAKKMLKENKTGLSGKTSALFSRKLYPDTGAASGYSDFLLGLRGNHYKFTTHEKNLLRKNLVVKSTSTSASLANAVMAVQAMGMNATNFKLYHHKKGTNLVSRLYHANVSKQTSSSQAETLIAVSMSSRFKQPSGAKFSKASLSARLVNSQLNNNGWTYNNAQGAKDSDVTSMVLTGLYRGKSKASTVESSIQKGQKFLYSLAQGNGAFGYTYACKTTPNANSTAEAIIALSNNSATNKYVNSTAMRTGQKATPLYAMLRYVNNSGSIKKATSQLYGVGQVNLAVAAYKAALKNRSVYSIN</sequence>
<reference evidence="2 3" key="1">
    <citation type="journal article" date="2015" name="Genome Announc.">
        <title>Expanding the biotechnology potential of lactobacilli through comparative genomics of 213 strains and associated genera.</title>
        <authorList>
            <person name="Sun Z."/>
            <person name="Harris H.M."/>
            <person name="McCann A."/>
            <person name="Guo C."/>
            <person name="Argimon S."/>
            <person name="Zhang W."/>
            <person name="Yang X."/>
            <person name="Jeffery I.B."/>
            <person name="Cooney J.C."/>
            <person name="Kagawa T.F."/>
            <person name="Liu W."/>
            <person name="Song Y."/>
            <person name="Salvetti E."/>
            <person name="Wrobel A."/>
            <person name="Rasinkangas P."/>
            <person name="Parkhill J."/>
            <person name="Rea M.C."/>
            <person name="O'Sullivan O."/>
            <person name="Ritari J."/>
            <person name="Douillard F.P."/>
            <person name="Paul Ross R."/>
            <person name="Yang R."/>
            <person name="Briner A.E."/>
            <person name="Felis G.E."/>
            <person name="de Vos W.M."/>
            <person name="Barrangou R."/>
            <person name="Klaenhammer T.R."/>
            <person name="Caufield P.W."/>
            <person name="Cui Y."/>
            <person name="Zhang H."/>
            <person name="O'Toole P.W."/>
        </authorList>
    </citation>
    <scope>NUCLEOTIDE SEQUENCE [LARGE SCALE GENOMIC DNA]</scope>
    <source>
        <strain evidence="2 3">DSM 19904</strain>
    </source>
</reference>
<name>A0A0R1KVU4_9LACO</name>
<evidence type="ECO:0000313" key="3">
    <source>
        <dbReference type="Proteomes" id="UP000051581"/>
    </source>
</evidence>
<dbReference type="EMBL" id="AZEA01000016">
    <property type="protein sequence ID" value="KRK87743.1"/>
    <property type="molecule type" value="Genomic_DNA"/>
</dbReference>
<dbReference type="InterPro" id="IPR008930">
    <property type="entry name" value="Terpenoid_cyclase/PrenylTrfase"/>
</dbReference>
<dbReference type="Gene3D" id="1.50.10.20">
    <property type="match status" value="1"/>
</dbReference>
<evidence type="ECO:0000256" key="1">
    <source>
        <dbReference type="SAM" id="SignalP"/>
    </source>
</evidence>
<accession>A0A0R1KVU4</accession>
<dbReference type="PATRIC" id="fig|1423808.3.peg.806"/>
<dbReference type="Proteomes" id="UP000051581">
    <property type="component" value="Unassembled WGS sequence"/>
</dbReference>
<evidence type="ECO:0008006" key="4">
    <source>
        <dbReference type="Google" id="ProtNLM"/>
    </source>
</evidence>
<feature type="signal peptide" evidence="1">
    <location>
        <begin position="1"/>
        <end position="28"/>
    </location>
</feature>
<keyword evidence="3" id="KW-1185">Reference proteome</keyword>
<proteinExistence type="predicted"/>
<comment type="caution">
    <text evidence="2">The sequence shown here is derived from an EMBL/GenBank/DDBJ whole genome shotgun (WGS) entry which is preliminary data.</text>
</comment>